<organism evidence="1 2">
    <name type="scientific">Oryza sativa subsp. indica</name>
    <name type="common">Rice</name>
    <dbReference type="NCBI Taxonomy" id="39946"/>
    <lineage>
        <taxon>Eukaryota</taxon>
        <taxon>Viridiplantae</taxon>
        <taxon>Streptophyta</taxon>
        <taxon>Embryophyta</taxon>
        <taxon>Tracheophyta</taxon>
        <taxon>Spermatophyta</taxon>
        <taxon>Magnoliopsida</taxon>
        <taxon>Liliopsida</taxon>
        <taxon>Poales</taxon>
        <taxon>Poaceae</taxon>
        <taxon>BOP clade</taxon>
        <taxon>Oryzoideae</taxon>
        <taxon>Oryzeae</taxon>
        <taxon>Oryzinae</taxon>
        <taxon>Oryza</taxon>
        <taxon>Oryza sativa</taxon>
    </lineage>
</organism>
<sequence length="86" mass="9485">MQAWHCGPPVSYGGRHGQGEVGARDLPDNILLGVIARLPCYVDLACVSTTGGMPPCPLPPIELDQRRDHLWDVADLLNGVWVVRWR</sequence>
<dbReference type="Proteomes" id="UP000007015">
    <property type="component" value="Chromosome 7"/>
</dbReference>
<evidence type="ECO:0000313" key="1">
    <source>
        <dbReference type="EMBL" id="EEC82269.1"/>
    </source>
</evidence>
<dbReference type="HOGENOM" id="CLU_2501951_0_0_1"/>
<dbReference type="AlphaFoldDB" id="B8B7G1"/>
<evidence type="ECO:0000313" key="2">
    <source>
        <dbReference type="Proteomes" id="UP000007015"/>
    </source>
</evidence>
<keyword evidence="2" id="KW-1185">Reference proteome</keyword>
<dbReference type="Gramene" id="BGIOSGA025938-TA">
    <property type="protein sequence ID" value="BGIOSGA025938-PA"/>
    <property type="gene ID" value="BGIOSGA025938"/>
</dbReference>
<protein>
    <submittedName>
        <fullName evidence="1">Uncharacterized protein</fullName>
    </submittedName>
</protein>
<gene>
    <name evidence="1" type="ORF">OsI_26474</name>
</gene>
<reference evidence="1 2" key="1">
    <citation type="journal article" date="2005" name="PLoS Biol.">
        <title>The genomes of Oryza sativa: a history of duplications.</title>
        <authorList>
            <person name="Yu J."/>
            <person name="Wang J."/>
            <person name="Lin W."/>
            <person name="Li S."/>
            <person name="Li H."/>
            <person name="Zhou J."/>
            <person name="Ni P."/>
            <person name="Dong W."/>
            <person name="Hu S."/>
            <person name="Zeng C."/>
            <person name="Zhang J."/>
            <person name="Zhang Y."/>
            <person name="Li R."/>
            <person name="Xu Z."/>
            <person name="Li S."/>
            <person name="Li X."/>
            <person name="Zheng H."/>
            <person name="Cong L."/>
            <person name="Lin L."/>
            <person name="Yin J."/>
            <person name="Geng J."/>
            <person name="Li G."/>
            <person name="Shi J."/>
            <person name="Liu J."/>
            <person name="Lv H."/>
            <person name="Li J."/>
            <person name="Wang J."/>
            <person name="Deng Y."/>
            <person name="Ran L."/>
            <person name="Shi X."/>
            <person name="Wang X."/>
            <person name="Wu Q."/>
            <person name="Li C."/>
            <person name="Ren X."/>
            <person name="Wang J."/>
            <person name="Wang X."/>
            <person name="Li D."/>
            <person name="Liu D."/>
            <person name="Zhang X."/>
            <person name="Ji Z."/>
            <person name="Zhao W."/>
            <person name="Sun Y."/>
            <person name="Zhang Z."/>
            <person name="Bao J."/>
            <person name="Han Y."/>
            <person name="Dong L."/>
            <person name="Ji J."/>
            <person name="Chen P."/>
            <person name="Wu S."/>
            <person name="Liu J."/>
            <person name="Xiao Y."/>
            <person name="Bu D."/>
            <person name="Tan J."/>
            <person name="Yang L."/>
            <person name="Ye C."/>
            <person name="Zhang J."/>
            <person name="Xu J."/>
            <person name="Zhou Y."/>
            <person name="Yu Y."/>
            <person name="Zhang B."/>
            <person name="Zhuang S."/>
            <person name="Wei H."/>
            <person name="Liu B."/>
            <person name="Lei M."/>
            <person name="Yu H."/>
            <person name="Li Y."/>
            <person name="Xu H."/>
            <person name="Wei S."/>
            <person name="He X."/>
            <person name="Fang L."/>
            <person name="Zhang Z."/>
            <person name="Zhang Y."/>
            <person name="Huang X."/>
            <person name="Su Z."/>
            <person name="Tong W."/>
            <person name="Li J."/>
            <person name="Tong Z."/>
            <person name="Li S."/>
            <person name="Ye J."/>
            <person name="Wang L."/>
            <person name="Fang L."/>
            <person name="Lei T."/>
            <person name="Chen C."/>
            <person name="Chen H."/>
            <person name="Xu Z."/>
            <person name="Li H."/>
            <person name="Huang H."/>
            <person name="Zhang F."/>
            <person name="Xu H."/>
            <person name="Li N."/>
            <person name="Zhao C."/>
            <person name="Li S."/>
            <person name="Dong L."/>
            <person name="Huang Y."/>
            <person name="Li L."/>
            <person name="Xi Y."/>
            <person name="Qi Q."/>
            <person name="Li W."/>
            <person name="Zhang B."/>
            <person name="Hu W."/>
            <person name="Zhang Y."/>
            <person name="Tian X."/>
            <person name="Jiao Y."/>
            <person name="Liang X."/>
            <person name="Jin J."/>
            <person name="Gao L."/>
            <person name="Zheng W."/>
            <person name="Hao B."/>
            <person name="Liu S."/>
            <person name="Wang W."/>
            <person name="Yuan L."/>
            <person name="Cao M."/>
            <person name="McDermott J."/>
            <person name="Samudrala R."/>
            <person name="Wang J."/>
            <person name="Wong G.K."/>
            <person name="Yang H."/>
        </authorList>
    </citation>
    <scope>NUCLEOTIDE SEQUENCE [LARGE SCALE GENOMIC DNA]</scope>
    <source>
        <strain evidence="2">cv. 93-11</strain>
    </source>
</reference>
<dbReference type="EMBL" id="CM000132">
    <property type="protein sequence ID" value="EEC82269.1"/>
    <property type="molecule type" value="Genomic_DNA"/>
</dbReference>
<name>B8B7G1_ORYSI</name>
<accession>B8B7G1</accession>
<proteinExistence type="predicted"/>